<keyword evidence="9" id="KW-1185">Reference proteome</keyword>
<evidence type="ECO:0000256" key="3">
    <source>
        <dbReference type="ARBA" id="ARBA00022777"/>
    </source>
</evidence>
<name>A0A250JMV2_9BACT</name>
<keyword evidence="1" id="KW-0808">Transferase</keyword>
<dbReference type="PROSITE" id="PS50011">
    <property type="entry name" value="PROTEIN_KINASE_DOM"/>
    <property type="match status" value="1"/>
</dbReference>
<accession>A0A250JMV2</accession>
<dbReference type="InterPro" id="IPR008266">
    <property type="entry name" value="Tyr_kinase_AS"/>
</dbReference>
<reference evidence="8 9" key="1">
    <citation type="submission" date="2017-06" db="EMBL/GenBank/DDBJ databases">
        <title>Sequencing and comparative analysis of myxobacterial genomes.</title>
        <authorList>
            <person name="Rupp O."/>
            <person name="Goesmann A."/>
            <person name="Sogaard-Andersen L."/>
        </authorList>
    </citation>
    <scope>NUCLEOTIDE SEQUENCE [LARGE SCALE GENOMIC DNA]</scope>
    <source>
        <strain evidence="8 9">DSM 14697</strain>
    </source>
</reference>
<dbReference type="EMBL" id="CP022203">
    <property type="protein sequence ID" value="ATB44721.1"/>
    <property type="molecule type" value="Genomic_DNA"/>
</dbReference>
<feature type="region of interest" description="Disordered" evidence="5">
    <location>
        <begin position="309"/>
        <end position="408"/>
    </location>
</feature>
<evidence type="ECO:0000256" key="4">
    <source>
        <dbReference type="ARBA" id="ARBA00022840"/>
    </source>
</evidence>
<keyword evidence="6" id="KW-0472">Membrane</keyword>
<proteinExistence type="predicted"/>
<evidence type="ECO:0000256" key="5">
    <source>
        <dbReference type="SAM" id="MobiDB-lite"/>
    </source>
</evidence>
<dbReference type="Proteomes" id="UP000217343">
    <property type="component" value="Chromosome"/>
</dbReference>
<dbReference type="PANTHER" id="PTHR43289">
    <property type="entry name" value="MITOGEN-ACTIVATED PROTEIN KINASE KINASE KINASE 20-RELATED"/>
    <property type="match status" value="1"/>
</dbReference>
<dbReference type="InterPro" id="IPR000719">
    <property type="entry name" value="Prot_kinase_dom"/>
</dbReference>
<protein>
    <submittedName>
        <fullName evidence="8">Serine/threonine protein kinase</fullName>
    </submittedName>
</protein>
<keyword evidence="8" id="KW-0723">Serine/threonine-protein kinase</keyword>
<keyword evidence="6" id="KW-1133">Transmembrane helix</keyword>
<organism evidence="8 9">
    <name type="scientific">Corallococcus macrosporus DSM 14697</name>
    <dbReference type="NCBI Taxonomy" id="1189310"/>
    <lineage>
        <taxon>Bacteria</taxon>
        <taxon>Pseudomonadati</taxon>
        <taxon>Myxococcota</taxon>
        <taxon>Myxococcia</taxon>
        <taxon>Myxococcales</taxon>
        <taxon>Cystobacterineae</taxon>
        <taxon>Myxococcaceae</taxon>
        <taxon>Corallococcus</taxon>
    </lineage>
</organism>
<feature type="compositionally biased region" description="Polar residues" evidence="5">
    <location>
        <begin position="310"/>
        <end position="320"/>
    </location>
</feature>
<feature type="domain" description="Protein kinase" evidence="7">
    <location>
        <begin position="1"/>
        <end position="264"/>
    </location>
</feature>
<dbReference type="GO" id="GO:0004674">
    <property type="term" value="F:protein serine/threonine kinase activity"/>
    <property type="evidence" value="ECO:0007669"/>
    <property type="project" value="UniProtKB-KW"/>
</dbReference>
<feature type="compositionally biased region" description="Low complexity" evidence="5">
    <location>
        <begin position="321"/>
        <end position="349"/>
    </location>
</feature>
<evidence type="ECO:0000313" key="8">
    <source>
        <dbReference type="EMBL" id="ATB44721.1"/>
    </source>
</evidence>
<dbReference type="AlphaFoldDB" id="A0A250JMV2"/>
<keyword evidence="3 8" id="KW-0418">Kinase</keyword>
<dbReference type="Pfam" id="PF00069">
    <property type="entry name" value="Pkinase"/>
    <property type="match status" value="1"/>
</dbReference>
<evidence type="ECO:0000256" key="6">
    <source>
        <dbReference type="SAM" id="Phobius"/>
    </source>
</evidence>
<dbReference type="Gene3D" id="3.30.200.20">
    <property type="entry name" value="Phosphorylase Kinase, domain 1"/>
    <property type="match status" value="1"/>
</dbReference>
<dbReference type="SUPFAM" id="SSF56112">
    <property type="entry name" value="Protein kinase-like (PK-like)"/>
    <property type="match status" value="1"/>
</dbReference>
<evidence type="ECO:0000259" key="7">
    <source>
        <dbReference type="PROSITE" id="PS50011"/>
    </source>
</evidence>
<dbReference type="PROSITE" id="PS00109">
    <property type="entry name" value="PROTEIN_KINASE_TYR"/>
    <property type="match status" value="1"/>
</dbReference>
<feature type="compositionally biased region" description="Low complexity" evidence="5">
    <location>
        <begin position="604"/>
        <end position="617"/>
    </location>
</feature>
<dbReference type="PANTHER" id="PTHR43289:SF6">
    <property type="entry name" value="SERINE_THREONINE-PROTEIN KINASE NEKL-3"/>
    <property type="match status" value="1"/>
</dbReference>
<dbReference type="CDD" id="cd14014">
    <property type="entry name" value="STKc_PknB_like"/>
    <property type="match status" value="1"/>
</dbReference>
<feature type="transmembrane region" description="Helical" evidence="6">
    <location>
        <begin position="478"/>
        <end position="497"/>
    </location>
</feature>
<dbReference type="InterPro" id="IPR011009">
    <property type="entry name" value="Kinase-like_dom_sf"/>
</dbReference>
<evidence type="ECO:0000256" key="1">
    <source>
        <dbReference type="ARBA" id="ARBA00022679"/>
    </source>
</evidence>
<gene>
    <name evidence="8" type="ORF">MYMAC_000292</name>
</gene>
<keyword evidence="6" id="KW-0812">Transmembrane</keyword>
<evidence type="ECO:0000313" key="9">
    <source>
        <dbReference type="Proteomes" id="UP000217343"/>
    </source>
</evidence>
<dbReference type="GO" id="GO:0005524">
    <property type="term" value="F:ATP binding"/>
    <property type="evidence" value="ECO:0007669"/>
    <property type="project" value="UniProtKB-KW"/>
</dbReference>
<sequence length="896" mass="95937">MAVTYRARMTGAAGVTKPCVIKQILPHFVDDADFVEMFIGEARVVASMSHSNIAQVFDFGEVDGQYFIAMELVQGQPLSKVLRRAQRMGMGLFPEPLALHIASKLCDGLDYAHRHVGEDGQALGLVHRDVSPDNVLISYEGEVKVIDFGIAKATSAVEAKTSPGTLKGKYPYFAPEQAQGRQDLDARTDVYAAGVVLYEMVCGKRPYEGEFVTVLPRILTGDCLPPSVLNPTVNPDVETVISHAMALDREARYQTAKDLSESLVELLYRDNPRFTPTLLSQLMAHLFQEELTAEGRRVEVSPAFQEQLAAWQSGSTETSQGRARLPSSSGPRGSSPGLRGRPGSDSGRPGSEGGRRPPASNAGMRRPTSSGVRRVTHSQLPRAEGGVRRTYTAERPGPPVPELDDEPRTEAAVPMQAVPHDTPIEVPALVAGAEPATEARPMPLPGGKGYRTSVDEARDRLAREEAARVAKGKEKARVLTMGIIYAAAALFLVGVFYKLVIARESTSEYAGASTTTLWLASKPAGATVRLNDQVLKGVTPLMVEVKIGEANTLALTLSGHLPWTKRFTPTSTLVEPLTAELKPIAEPAPPPPPPAPVAVAAPEDAGAAEAVGAAPEDGGPGALEDAGAGPEEVAVAQGGPVATEAPQRTMTEVDYPTRVLVLRPRYNAAPLPEYPTASIELNPGATYSVWTKGNAALAEGRGTASSTLAFFIEGDGPVDTSFGLLGASPRSIKGARKLHVFALDVGGPDDNSGTVRVNVRQSAYVPPRSFTFDAREHAVQLKPEHQLVLRGLNPKSTYLLTVRDDLAELRSGPTGRIRQVLCVERGPRPESVRATHRILETGKRYQVTGTEDLHCTFPDMQLGDNEGALEVDIVDVTDLPGKERAEALKGSRRSAR</sequence>
<dbReference type="KEGG" id="mmas:MYMAC_000292"/>
<feature type="region of interest" description="Disordered" evidence="5">
    <location>
        <begin position="604"/>
        <end position="633"/>
    </location>
</feature>
<evidence type="ECO:0000256" key="2">
    <source>
        <dbReference type="ARBA" id="ARBA00022741"/>
    </source>
</evidence>
<keyword evidence="4" id="KW-0067">ATP-binding</keyword>
<keyword evidence="2" id="KW-0547">Nucleotide-binding</keyword>
<dbReference type="Gene3D" id="1.10.510.10">
    <property type="entry name" value="Transferase(Phosphotransferase) domain 1"/>
    <property type="match status" value="1"/>
</dbReference>